<dbReference type="EnsemblMetazoa" id="AAEL022804-RA">
    <property type="protein sequence ID" value="AAEL022804-PA"/>
    <property type="gene ID" value="AAEL022804"/>
</dbReference>
<keyword evidence="2" id="KW-0812">Transmembrane</keyword>
<accession>A0A6I8U529</accession>
<evidence type="ECO:0000313" key="5">
    <source>
        <dbReference type="Proteomes" id="UP000008820"/>
    </source>
</evidence>
<proteinExistence type="predicted"/>
<dbReference type="PROSITE" id="PS51257">
    <property type="entry name" value="PROKAR_LIPOPROTEIN"/>
    <property type="match status" value="1"/>
</dbReference>
<evidence type="ECO:0000313" key="4">
    <source>
        <dbReference type="EnsemblMetazoa" id="AAEL022804-PA"/>
    </source>
</evidence>
<feature type="chain" id="PRO_5043736368" evidence="3">
    <location>
        <begin position="26"/>
        <end position="300"/>
    </location>
</feature>
<evidence type="ECO:0000256" key="3">
    <source>
        <dbReference type="SAM" id="SignalP"/>
    </source>
</evidence>
<feature type="compositionally biased region" description="Polar residues" evidence="1">
    <location>
        <begin position="58"/>
        <end position="85"/>
    </location>
</feature>
<protein>
    <submittedName>
        <fullName evidence="4">Uncharacterized protein</fullName>
    </submittedName>
</protein>
<keyword evidence="5" id="KW-1185">Reference proteome</keyword>
<feature type="region of interest" description="Disordered" evidence="1">
    <location>
        <begin position="58"/>
        <end position="99"/>
    </location>
</feature>
<feature type="transmembrane region" description="Helical" evidence="2">
    <location>
        <begin position="262"/>
        <end position="294"/>
    </location>
</feature>
<name>A0A6I8U529_AEDAE</name>
<keyword evidence="2" id="KW-1133">Transmembrane helix</keyword>
<dbReference type="OrthoDB" id="7764738at2759"/>
<organism evidence="4 5">
    <name type="scientific">Aedes aegypti</name>
    <name type="common">Yellowfever mosquito</name>
    <name type="synonym">Culex aegypti</name>
    <dbReference type="NCBI Taxonomy" id="7159"/>
    <lineage>
        <taxon>Eukaryota</taxon>
        <taxon>Metazoa</taxon>
        <taxon>Ecdysozoa</taxon>
        <taxon>Arthropoda</taxon>
        <taxon>Hexapoda</taxon>
        <taxon>Insecta</taxon>
        <taxon>Pterygota</taxon>
        <taxon>Neoptera</taxon>
        <taxon>Endopterygota</taxon>
        <taxon>Diptera</taxon>
        <taxon>Nematocera</taxon>
        <taxon>Culicoidea</taxon>
        <taxon>Culicidae</taxon>
        <taxon>Culicinae</taxon>
        <taxon>Aedini</taxon>
        <taxon>Aedes</taxon>
        <taxon>Stegomyia</taxon>
    </lineage>
</organism>
<feature type="signal peptide" evidence="3">
    <location>
        <begin position="1"/>
        <end position="25"/>
    </location>
</feature>
<keyword evidence="2" id="KW-0472">Membrane</keyword>
<evidence type="ECO:0000256" key="2">
    <source>
        <dbReference type="SAM" id="Phobius"/>
    </source>
</evidence>
<dbReference type="InterPro" id="IPR012464">
    <property type="entry name" value="DUF1676"/>
</dbReference>
<dbReference type="InParanoid" id="A0A6I8U529"/>
<sequence length="300" mass="34154">MSLSRRSSTSVLVSFGCCLLLLTQAIVTVKGHALPEPSEQNLQTDSSALNLVEAPVLDQQQPSDSESSAVQPQPSARSQNAQTRQLDLDRMDSLSQSSASEIIRSKRWKLQKITPPGRSRINNRSMTAFNEMDSSEYNEDQPLNEPSHRYFHHQPVARHWNTAMQVHRRSDTVDNDFSDESRTLDEARFKKHKKKKHDEDILEQLLQDELEASLEELDDDDDDDDDDDTNPEARFKKKKKFHLKHKYKKFLLPLLLAYKLKFMMMFPAIVGGLALLVKAAGLAGFFFALFASVVSLQKSH</sequence>
<reference evidence="4" key="2">
    <citation type="submission" date="2020-05" db="UniProtKB">
        <authorList>
            <consortium name="EnsemblMetazoa"/>
        </authorList>
    </citation>
    <scope>IDENTIFICATION</scope>
    <source>
        <strain evidence="4">LVP_AGWG</strain>
    </source>
</reference>
<evidence type="ECO:0000256" key="1">
    <source>
        <dbReference type="SAM" id="MobiDB-lite"/>
    </source>
</evidence>
<dbReference type="Pfam" id="PF07898">
    <property type="entry name" value="DUF1676"/>
    <property type="match status" value="1"/>
</dbReference>
<reference evidence="4 5" key="1">
    <citation type="submission" date="2017-06" db="EMBL/GenBank/DDBJ databases">
        <title>Aedes aegypti genome working group (AGWG) sequencing and assembly.</title>
        <authorList>
            <consortium name="Aedes aegypti Genome Working Group (AGWG)"/>
            <person name="Matthews B.J."/>
        </authorList>
    </citation>
    <scope>NUCLEOTIDE SEQUENCE [LARGE SCALE GENOMIC DNA]</scope>
    <source>
        <strain evidence="4 5">LVP_AGWG</strain>
    </source>
</reference>
<keyword evidence="3" id="KW-0732">Signal</keyword>
<gene>
    <name evidence="4" type="primary">110674096</name>
</gene>
<dbReference type="AlphaFoldDB" id="A0A6I8U529"/>
<dbReference type="Proteomes" id="UP000008820">
    <property type="component" value="Chromosome 1"/>
</dbReference>